<feature type="non-terminal residue" evidence="1">
    <location>
        <position position="1"/>
    </location>
</feature>
<evidence type="ECO:0000313" key="1">
    <source>
        <dbReference type="EMBL" id="GIX80922.1"/>
    </source>
</evidence>
<proteinExistence type="predicted"/>
<keyword evidence="2" id="KW-1185">Reference proteome</keyword>
<sequence length="190" mass="21316">SRRSNKSSRLRKTLATLAATTTFKLPHRVPILPSKEKWATIITSTLQKWNAIKRTILTLVQETASISSVVPESSSEYINSGSADRHPKRVMCFAPPPFPFKSSSMDSTFPRDVFIYTLSDTNFDKISTLSKYYLKQFPASRAGLQFPVGRIRVVPESSSEYINSGSADRHPKRVMCFAPPPFPLQVKFNG</sequence>
<gene>
    <name evidence="1" type="ORF">CDAR_190631</name>
</gene>
<dbReference type="PROSITE" id="PS00046">
    <property type="entry name" value="HISTONE_H2A"/>
    <property type="match status" value="1"/>
</dbReference>
<comment type="caution">
    <text evidence="1">The sequence shown here is derived from an EMBL/GenBank/DDBJ whole genome shotgun (WGS) entry which is preliminary data.</text>
</comment>
<dbReference type="InterPro" id="IPR032458">
    <property type="entry name" value="Histone_H2A_CS"/>
</dbReference>
<protein>
    <submittedName>
        <fullName evidence="1">Uncharacterized protein</fullName>
    </submittedName>
</protein>
<reference evidence="1 2" key="1">
    <citation type="submission" date="2021-06" db="EMBL/GenBank/DDBJ databases">
        <title>Caerostris darwini draft genome.</title>
        <authorList>
            <person name="Kono N."/>
            <person name="Arakawa K."/>
        </authorList>
    </citation>
    <scope>NUCLEOTIDE SEQUENCE [LARGE SCALE GENOMIC DNA]</scope>
</reference>
<organism evidence="1 2">
    <name type="scientific">Caerostris darwini</name>
    <dbReference type="NCBI Taxonomy" id="1538125"/>
    <lineage>
        <taxon>Eukaryota</taxon>
        <taxon>Metazoa</taxon>
        <taxon>Ecdysozoa</taxon>
        <taxon>Arthropoda</taxon>
        <taxon>Chelicerata</taxon>
        <taxon>Arachnida</taxon>
        <taxon>Araneae</taxon>
        <taxon>Araneomorphae</taxon>
        <taxon>Entelegynae</taxon>
        <taxon>Araneoidea</taxon>
        <taxon>Araneidae</taxon>
        <taxon>Caerostris</taxon>
    </lineage>
</organism>
<dbReference type="EMBL" id="BPLQ01001338">
    <property type="protein sequence ID" value="GIX80922.1"/>
    <property type="molecule type" value="Genomic_DNA"/>
</dbReference>
<evidence type="ECO:0000313" key="2">
    <source>
        <dbReference type="Proteomes" id="UP001054837"/>
    </source>
</evidence>
<name>A0AAV4NBM6_9ARAC</name>
<dbReference type="Proteomes" id="UP001054837">
    <property type="component" value="Unassembled WGS sequence"/>
</dbReference>
<dbReference type="AlphaFoldDB" id="A0AAV4NBM6"/>
<accession>A0AAV4NBM6</accession>